<dbReference type="GO" id="GO:0005886">
    <property type="term" value="C:plasma membrane"/>
    <property type="evidence" value="ECO:0007669"/>
    <property type="project" value="UniProtKB-SubCell"/>
</dbReference>
<evidence type="ECO:0000313" key="9">
    <source>
        <dbReference type="EMBL" id="MBG9377553.1"/>
    </source>
</evidence>
<reference evidence="9" key="1">
    <citation type="submission" date="2020-11" db="EMBL/GenBank/DDBJ databases">
        <title>Bacterial whole genome sequence for Panacibacter sp. DH6.</title>
        <authorList>
            <person name="Le V."/>
            <person name="Ko S."/>
            <person name="Ahn C.-Y."/>
            <person name="Oh H.-M."/>
        </authorList>
    </citation>
    <scope>NUCLEOTIDE SEQUENCE</scope>
    <source>
        <strain evidence="9">DH6</strain>
    </source>
</reference>
<keyword evidence="4 6" id="KW-1133">Transmembrane helix</keyword>
<dbReference type="Pfam" id="PF12704">
    <property type="entry name" value="MacB_PCD"/>
    <property type="match status" value="2"/>
</dbReference>
<comment type="caution">
    <text evidence="9">The sequence shown here is derived from an EMBL/GenBank/DDBJ whole genome shotgun (WGS) entry which is preliminary data.</text>
</comment>
<dbReference type="InterPro" id="IPR050250">
    <property type="entry name" value="Macrolide_Exporter_MacB"/>
</dbReference>
<feature type="transmembrane region" description="Helical" evidence="6">
    <location>
        <begin position="438"/>
        <end position="459"/>
    </location>
</feature>
<keyword evidence="3 6" id="KW-0812">Transmembrane</keyword>
<feature type="transmembrane region" description="Helical" evidence="6">
    <location>
        <begin position="776"/>
        <end position="799"/>
    </location>
</feature>
<comment type="subcellular location">
    <subcellularLocation>
        <location evidence="1">Cell membrane</location>
        <topology evidence="1">Multi-pass membrane protein</topology>
    </subcellularLocation>
</comment>
<dbReference type="GO" id="GO:0022857">
    <property type="term" value="F:transmembrane transporter activity"/>
    <property type="evidence" value="ECO:0007669"/>
    <property type="project" value="TreeGrafter"/>
</dbReference>
<feature type="transmembrane region" description="Helical" evidence="6">
    <location>
        <begin position="296"/>
        <end position="318"/>
    </location>
</feature>
<evidence type="ECO:0000259" key="8">
    <source>
        <dbReference type="Pfam" id="PF12704"/>
    </source>
</evidence>
<feature type="transmembrane region" description="Helical" evidence="6">
    <location>
        <begin position="390"/>
        <end position="417"/>
    </location>
</feature>
<keyword evidence="2" id="KW-1003">Cell membrane</keyword>
<proteinExistence type="predicted"/>
<keyword evidence="5 6" id="KW-0472">Membrane</keyword>
<evidence type="ECO:0000256" key="6">
    <source>
        <dbReference type="SAM" id="Phobius"/>
    </source>
</evidence>
<evidence type="ECO:0000256" key="3">
    <source>
        <dbReference type="ARBA" id="ARBA00022692"/>
    </source>
</evidence>
<feature type="domain" description="ABC3 transporter permease C-terminal" evidence="7">
    <location>
        <begin position="302"/>
        <end position="416"/>
    </location>
</feature>
<gene>
    <name evidence="9" type="ORF">I5907_15015</name>
</gene>
<name>A0A931E5R2_9BACT</name>
<dbReference type="AlphaFoldDB" id="A0A931E5R2"/>
<dbReference type="InterPro" id="IPR025857">
    <property type="entry name" value="MacB_PCD"/>
</dbReference>
<feature type="transmembrane region" description="Helical" evidence="6">
    <location>
        <begin position="742"/>
        <end position="761"/>
    </location>
</feature>
<accession>A0A931E5R2</accession>
<evidence type="ECO:0000256" key="4">
    <source>
        <dbReference type="ARBA" id="ARBA00022989"/>
    </source>
</evidence>
<keyword evidence="10" id="KW-1185">Reference proteome</keyword>
<evidence type="ECO:0000256" key="5">
    <source>
        <dbReference type="ARBA" id="ARBA00023136"/>
    </source>
</evidence>
<dbReference type="PANTHER" id="PTHR30572:SF18">
    <property type="entry name" value="ABC-TYPE MACROLIDE FAMILY EXPORT SYSTEM PERMEASE COMPONENT 2"/>
    <property type="match status" value="1"/>
</dbReference>
<feature type="transmembrane region" description="Helical" evidence="6">
    <location>
        <begin position="21"/>
        <end position="42"/>
    </location>
</feature>
<evidence type="ECO:0000259" key="7">
    <source>
        <dbReference type="Pfam" id="PF02687"/>
    </source>
</evidence>
<evidence type="ECO:0000313" key="10">
    <source>
        <dbReference type="Proteomes" id="UP000628448"/>
    </source>
</evidence>
<feature type="domain" description="ABC3 transporter permease C-terminal" evidence="7">
    <location>
        <begin position="692"/>
        <end position="802"/>
    </location>
</feature>
<protein>
    <submittedName>
        <fullName evidence="9">ABC transporter permease</fullName>
    </submittedName>
</protein>
<feature type="domain" description="MacB-like periplasmic core" evidence="8">
    <location>
        <begin position="20"/>
        <end position="239"/>
    </location>
</feature>
<sequence>MLSNYFKIAFRNLWKNKGYSAINIFGLAIGLATCLLITLYVIDELSYDKFNTNADRIYRINSDIKYGGGNLHMVQTADMMGPTLKKDYPQVEEYTRIYANEGSKLIRKGNEFINEEKIAYADSTLFSVFTFPAIDGNTKTALNEPNTVVVTEAAAQKYFSTTNVLGKTLEIRNQTGTTSFKITAVIKNLPHNAHFNFDIFLSMKSADYQWGQFTSHNFSTYLLLKPGTDYKAFEKNFEQYINAYVLPYVQQFIKISSMEEFRKSGNTLHYSLIPLTRIHLYSDYNFELSPSGNIQYVYIFSAVALFILIIACINFMNLSTARSANRAKEVGIRKVLGTERKTLIKQFLIESTITAFIALLIALTAAYLVLPLFNNVADKSLALNDLLDLKILPFIILLPVIVGLLAGSYPALFLSGFKPITVLKGSANTGFKKSNLRNVLVVFQFTTSVMLIIATIIVYRQLHYIQNAKLGYNKDQVLIINDTYALNNNVQAFKNEVLSMKGVKSGTISAYLPVSSSSRSDNTYSTSPVMDVRSGIDMQTWTIDYDYIGTMGMEIVKGRNFSKQYGTDSTAVLVTETTAKLMGYKDPVGKTLYAPSNVPNDNTMLPLTVIGVVKDFHFESLRQSIGPLCMRLGNSTGITSFKISAADAGGLIQQIEQKWKAMASGLPFSYRFMDNSFDEMYKSEQRAGTLAIVFAILAVLIACLGLFGLVTYMAEQRTKEIGIRKVLGASVSNVVAMLSKDFLLLVGIACIIAFPVAGIAMNDWLKDFAYRINLEWWVFVLAGIVALAIALFTVSFQAVKAALSNPVKSLRTE</sequence>
<evidence type="ECO:0000256" key="2">
    <source>
        <dbReference type="ARBA" id="ARBA00022475"/>
    </source>
</evidence>
<dbReference type="EMBL" id="JADWYR010000002">
    <property type="protein sequence ID" value="MBG9377553.1"/>
    <property type="molecule type" value="Genomic_DNA"/>
</dbReference>
<dbReference type="InterPro" id="IPR003838">
    <property type="entry name" value="ABC3_permease_C"/>
</dbReference>
<dbReference type="RefSeq" id="WP_196991632.1">
    <property type="nucleotide sequence ID" value="NZ_JADWYR010000002.1"/>
</dbReference>
<organism evidence="9 10">
    <name type="scientific">Panacibacter microcysteis</name>
    <dbReference type="NCBI Taxonomy" id="2793269"/>
    <lineage>
        <taxon>Bacteria</taxon>
        <taxon>Pseudomonadati</taxon>
        <taxon>Bacteroidota</taxon>
        <taxon>Chitinophagia</taxon>
        <taxon>Chitinophagales</taxon>
        <taxon>Chitinophagaceae</taxon>
        <taxon>Panacibacter</taxon>
    </lineage>
</organism>
<feature type="transmembrane region" description="Helical" evidence="6">
    <location>
        <begin position="347"/>
        <end position="370"/>
    </location>
</feature>
<dbReference type="PANTHER" id="PTHR30572">
    <property type="entry name" value="MEMBRANE COMPONENT OF TRANSPORTER-RELATED"/>
    <property type="match status" value="1"/>
</dbReference>
<dbReference type="Pfam" id="PF02687">
    <property type="entry name" value="FtsX"/>
    <property type="match status" value="2"/>
</dbReference>
<dbReference type="Proteomes" id="UP000628448">
    <property type="component" value="Unassembled WGS sequence"/>
</dbReference>
<feature type="domain" description="MacB-like periplasmic core" evidence="8">
    <location>
        <begin position="475"/>
        <end position="616"/>
    </location>
</feature>
<feature type="transmembrane region" description="Helical" evidence="6">
    <location>
        <begin position="690"/>
        <end position="714"/>
    </location>
</feature>
<evidence type="ECO:0000256" key="1">
    <source>
        <dbReference type="ARBA" id="ARBA00004651"/>
    </source>
</evidence>